<gene>
    <name evidence="2" type="ORF">RM533_08005</name>
</gene>
<dbReference type="RefSeq" id="WP_311340702.1">
    <property type="nucleotide sequence ID" value="NZ_JAVRHS010000005.1"/>
</dbReference>
<dbReference type="Gene3D" id="6.10.280.50">
    <property type="match status" value="1"/>
</dbReference>
<comment type="caution">
    <text evidence="2">The sequence shown here is derived from an EMBL/GenBank/DDBJ whole genome shotgun (WGS) entry which is preliminary data.</text>
</comment>
<reference evidence="2 3" key="1">
    <citation type="submission" date="2023-09" db="EMBL/GenBank/DDBJ databases">
        <authorList>
            <person name="Rey-Velasco X."/>
        </authorList>
    </citation>
    <scope>NUCLEOTIDE SEQUENCE [LARGE SCALE GENOMIC DNA]</scope>
    <source>
        <strain evidence="2 3">F390</strain>
    </source>
</reference>
<dbReference type="EMBL" id="JAVRHS010000005">
    <property type="protein sequence ID" value="MDT0576129.1"/>
    <property type="molecule type" value="Genomic_DNA"/>
</dbReference>
<dbReference type="Proteomes" id="UP001259803">
    <property type="component" value="Unassembled WGS sequence"/>
</dbReference>
<evidence type="ECO:0000256" key="1">
    <source>
        <dbReference type="SAM" id="MobiDB-lite"/>
    </source>
</evidence>
<dbReference type="InterPro" id="IPR007420">
    <property type="entry name" value="DUF465"/>
</dbReference>
<evidence type="ECO:0000313" key="2">
    <source>
        <dbReference type="EMBL" id="MDT0576129.1"/>
    </source>
</evidence>
<keyword evidence="3" id="KW-1185">Reference proteome</keyword>
<evidence type="ECO:0000313" key="3">
    <source>
        <dbReference type="Proteomes" id="UP001259803"/>
    </source>
</evidence>
<sequence>MISTHLDALQDRHAGLERKIRQEQTRPVPDSTRIQTLKREKLRIKEEISTS</sequence>
<feature type="compositionally biased region" description="Basic and acidic residues" evidence="1">
    <location>
        <begin position="8"/>
        <end position="24"/>
    </location>
</feature>
<organism evidence="2 3">
    <name type="scientific">Croceicoccus esteveae</name>
    <dbReference type="NCBI Taxonomy" id="3075597"/>
    <lineage>
        <taxon>Bacteria</taxon>
        <taxon>Pseudomonadati</taxon>
        <taxon>Pseudomonadota</taxon>
        <taxon>Alphaproteobacteria</taxon>
        <taxon>Sphingomonadales</taxon>
        <taxon>Erythrobacteraceae</taxon>
        <taxon>Croceicoccus</taxon>
    </lineage>
</organism>
<proteinExistence type="predicted"/>
<dbReference type="Pfam" id="PF04325">
    <property type="entry name" value="DUF465"/>
    <property type="match status" value="1"/>
</dbReference>
<name>A0ABU2ZHQ2_9SPHN</name>
<dbReference type="InterPro" id="IPR038444">
    <property type="entry name" value="DUF465_sf"/>
</dbReference>
<protein>
    <submittedName>
        <fullName evidence="2">YdcH family protein</fullName>
    </submittedName>
</protein>
<accession>A0ABU2ZHQ2</accession>
<feature type="region of interest" description="Disordered" evidence="1">
    <location>
        <begin position="1"/>
        <end position="35"/>
    </location>
</feature>